<keyword evidence="2" id="KW-1133">Transmembrane helix</keyword>
<keyword evidence="4" id="KW-1185">Reference proteome</keyword>
<dbReference type="RefSeq" id="WP_217148418.1">
    <property type="nucleotide sequence ID" value="NZ_JAFMOY010000114.1"/>
</dbReference>
<accession>A0ABS6LC72</accession>
<proteinExistence type="predicted"/>
<keyword evidence="2" id="KW-0472">Membrane</keyword>
<gene>
    <name evidence="3" type="ORF">J1784_05825</name>
</gene>
<comment type="caution">
    <text evidence="3">The sequence shown here is derived from an EMBL/GenBank/DDBJ whole genome shotgun (WGS) entry which is preliminary data.</text>
</comment>
<dbReference type="Proteomes" id="UP000739284">
    <property type="component" value="Unassembled WGS sequence"/>
</dbReference>
<sequence length="228" mass="26086">MNFVIFVVCTTVAIVIFKKSRKNSLAKGRGKFRASATSYVISFVSFFLLMGIGSHFDVKQDPTSAATESSSSPNNHSLAKLTDSNDTVTTFNLSHAYEKAVYDNIKQMPDIQPRLNMSSADSEAQDKRDGALMFFRIYGLSEDDFSRLVRPVCIGEINHMKAVYHNETSLWLPLNNNNYVVKAEEERRKEWNKQYYARLEGVYKRMNECMFTVSQQQPMHILRQPGIK</sequence>
<dbReference type="EMBL" id="JAFMOY010000114">
    <property type="protein sequence ID" value="MBU9844531.1"/>
    <property type="molecule type" value="Genomic_DNA"/>
</dbReference>
<name>A0ABS6LC72_9GAMM</name>
<feature type="transmembrane region" description="Helical" evidence="2">
    <location>
        <begin position="34"/>
        <end position="52"/>
    </location>
</feature>
<protein>
    <submittedName>
        <fullName evidence="3">Uncharacterized protein</fullName>
    </submittedName>
</protein>
<evidence type="ECO:0000313" key="3">
    <source>
        <dbReference type="EMBL" id="MBU9844531.1"/>
    </source>
</evidence>
<evidence type="ECO:0000313" key="4">
    <source>
        <dbReference type="Proteomes" id="UP000739284"/>
    </source>
</evidence>
<evidence type="ECO:0000256" key="1">
    <source>
        <dbReference type="SAM" id="MobiDB-lite"/>
    </source>
</evidence>
<feature type="region of interest" description="Disordered" evidence="1">
    <location>
        <begin position="62"/>
        <end position="81"/>
    </location>
</feature>
<reference evidence="3 4" key="1">
    <citation type="submission" date="2021-03" db="EMBL/GenBank/DDBJ databases">
        <title>Five novel Rahnella species.</title>
        <authorList>
            <person name="Brady C."/>
            <person name="Asselin J."/>
            <person name="Beer S."/>
            <person name="Bruberg M.B."/>
            <person name="Crampton B."/>
            <person name="Venter S."/>
            <person name="Arnold D."/>
            <person name="Denman S."/>
        </authorList>
    </citation>
    <scope>NUCLEOTIDE SEQUENCE [LARGE SCALE GENOMIC DNA]</scope>
    <source>
        <strain evidence="3 4">FRB 231</strain>
    </source>
</reference>
<evidence type="ECO:0000256" key="2">
    <source>
        <dbReference type="SAM" id="Phobius"/>
    </source>
</evidence>
<organism evidence="3 4">
    <name type="scientific">Rahnella ecdela</name>
    <dbReference type="NCBI Taxonomy" id="2816250"/>
    <lineage>
        <taxon>Bacteria</taxon>
        <taxon>Pseudomonadati</taxon>
        <taxon>Pseudomonadota</taxon>
        <taxon>Gammaproteobacteria</taxon>
        <taxon>Enterobacterales</taxon>
        <taxon>Yersiniaceae</taxon>
        <taxon>Rahnella</taxon>
    </lineage>
</organism>
<feature type="compositionally biased region" description="Low complexity" evidence="1">
    <location>
        <begin position="62"/>
        <end position="75"/>
    </location>
</feature>
<keyword evidence="2" id="KW-0812">Transmembrane</keyword>